<organism evidence="1 2">
    <name type="scientific">Ecytonucleospora hepatopenaei</name>
    <dbReference type="NCBI Taxonomy" id="646526"/>
    <lineage>
        <taxon>Eukaryota</taxon>
        <taxon>Fungi</taxon>
        <taxon>Fungi incertae sedis</taxon>
        <taxon>Microsporidia</taxon>
        <taxon>Enterocytozoonidae</taxon>
        <taxon>Ecytonucleospora</taxon>
    </lineage>
</organism>
<gene>
    <name evidence="1" type="ORF">EHP00_2014</name>
</gene>
<evidence type="ECO:0000313" key="2">
    <source>
        <dbReference type="Proteomes" id="UP000192758"/>
    </source>
</evidence>
<comment type="caution">
    <text evidence="1">The sequence shown here is derived from an EMBL/GenBank/DDBJ whole genome shotgun (WGS) entry which is preliminary data.</text>
</comment>
<accession>A0A1W0E977</accession>
<keyword evidence="2" id="KW-1185">Reference proteome</keyword>
<name>A0A1W0E977_9MICR</name>
<dbReference type="AlphaFoldDB" id="A0A1W0E977"/>
<dbReference type="Proteomes" id="UP000192758">
    <property type="component" value="Unassembled WGS sequence"/>
</dbReference>
<dbReference type="VEuPathDB" id="MicrosporidiaDB:EHP00_2014"/>
<proteinExistence type="predicted"/>
<protein>
    <submittedName>
        <fullName evidence="1">Uncharacterized protein</fullName>
    </submittedName>
</protein>
<reference evidence="1 2" key="1">
    <citation type="journal article" date="2017" name="Environ. Microbiol.">
        <title>Decay of the glycolytic pathway and adaptation to intranuclear parasitism within Enterocytozoonidae microsporidia.</title>
        <authorList>
            <person name="Wiredu Boakye D."/>
            <person name="Jaroenlak P."/>
            <person name="Prachumwat A."/>
            <person name="Williams T.A."/>
            <person name="Bateman K.S."/>
            <person name="Itsathitphaisarn O."/>
            <person name="Sritunyalucksana K."/>
            <person name="Paszkiewicz K.H."/>
            <person name="Moore K.A."/>
            <person name="Stentiford G.D."/>
            <person name="Williams B.A."/>
        </authorList>
    </citation>
    <scope>NUCLEOTIDE SEQUENCE [LARGE SCALE GENOMIC DNA]</scope>
    <source>
        <strain evidence="1 2">TH1</strain>
    </source>
</reference>
<dbReference type="EMBL" id="MNPJ01000002">
    <property type="protein sequence ID" value="OQS55776.1"/>
    <property type="molecule type" value="Genomic_DNA"/>
</dbReference>
<evidence type="ECO:0000313" key="1">
    <source>
        <dbReference type="EMBL" id="OQS55776.1"/>
    </source>
</evidence>
<sequence>MFIRNGIALMLNQVINLKQKLSKKGICSGFSKVNSIIFIMRIITNITNITNITTNITTNIIGIIHNILCYIV</sequence>